<proteinExistence type="predicted"/>
<dbReference type="GO" id="GO:0005634">
    <property type="term" value="C:nucleus"/>
    <property type="evidence" value="ECO:0007669"/>
    <property type="project" value="UniProtKB-SubCell"/>
</dbReference>
<keyword evidence="4" id="KW-0804">Transcription</keyword>
<dbReference type="AlphaFoldDB" id="A0A7J6W8D8"/>
<evidence type="ECO:0000313" key="9">
    <source>
        <dbReference type="Proteomes" id="UP000554482"/>
    </source>
</evidence>
<evidence type="ECO:0000256" key="2">
    <source>
        <dbReference type="ARBA" id="ARBA00023015"/>
    </source>
</evidence>
<name>A0A7J6W8D8_THATH</name>
<comment type="subcellular location">
    <subcellularLocation>
        <location evidence="1">Nucleus</location>
    </subcellularLocation>
</comment>
<evidence type="ECO:0000256" key="1">
    <source>
        <dbReference type="ARBA" id="ARBA00004123"/>
    </source>
</evidence>
<feature type="compositionally biased region" description="Basic and acidic residues" evidence="6">
    <location>
        <begin position="23"/>
        <end position="38"/>
    </location>
</feature>
<dbReference type="InterPro" id="IPR047265">
    <property type="entry name" value="PIF1-like_bHLH"/>
</dbReference>
<keyword evidence="3" id="KW-0238">DNA-binding</keyword>
<dbReference type="InterPro" id="IPR031066">
    <property type="entry name" value="bHLH_ALC-like_plant"/>
</dbReference>
<dbReference type="SUPFAM" id="SSF47459">
    <property type="entry name" value="HLH, helix-loop-helix DNA-binding domain"/>
    <property type="match status" value="1"/>
</dbReference>
<dbReference type="PROSITE" id="PS50888">
    <property type="entry name" value="BHLH"/>
    <property type="match status" value="1"/>
</dbReference>
<dbReference type="Pfam" id="PF00010">
    <property type="entry name" value="HLH"/>
    <property type="match status" value="1"/>
</dbReference>
<dbReference type="Proteomes" id="UP000554482">
    <property type="component" value="Unassembled WGS sequence"/>
</dbReference>
<keyword evidence="9" id="KW-1185">Reference proteome</keyword>
<dbReference type="GO" id="GO:0003677">
    <property type="term" value="F:DNA binding"/>
    <property type="evidence" value="ECO:0007669"/>
    <property type="project" value="UniProtKB-KW"/>
</dbReference>
<keyword evidence="5" id="KW-0539">Nucleus</keyword>
<comment type="caution">
    <text evidence="8">The sequence shown here is derived from an EMBL/GenBank/DDBJ whole genome shotgun (WGS) entry which is preliminary data.</text>
</comment>
<reference evidence="8 9" key="1">
    <citation type="submission" date="2020-06" db="EMBL/GenBank/DDBJ databases">
        <title>Transcriptomic and genomic resources for Thalictrum thalictroides and T. hernandezii: Facilitating candidate gene discovery in an emerging model plant lineage.</title>
        <authorList>
            <person name="Arias T."/>
            <person name="Riano-Pachon D.M."/>
            <person name="Di Stilio V.S."/>
        </authorList>
    </citation>
    <scope>NUCLEOTIDE SEQUENCE [LARGE SCALE GENOMIC DNA]</scope>
    <source>
        <strain evidence="9">cv. WT478/WT964</strain>
        <tissue evidence="8">Leaves</tissue>
    </source>
</reference>
<evidence type="ECO:0000256" key="4">
    <source>
        <dbReference type="ARBA" id="ARBA00023163"/>
    </source>
</evidence>
<dbReference type="FunFam" id="4.10.280.10:FF:000004">
    <property type="entry name" value="Basic helix-loop-helix transcription factor"/>
    <property type="match status" value="1"/>
</dbReference>
<feature type="domain" description="BHLH" evidence="7">
    <location>
        <begin position="23"/>
        <end position="72"/>
    </location>
</feature>
<dbReference type="InterPro" id="IPR036638">
    <property type="entry name" value="HLH_DNA-bd_sf"/>
</dbReference>
<feature type="non-terminal residue" evidence="8">
    <location>
        <position position="280"/>
    </location>
</feature>
<evidence type="ECO:0000313" key="8">
    <source>
        <dbReference type="EMBL" id="KAF5193686.1"/>
    </source>
</evidence>
<keyword evidence="2" id="KW-0805">Transcription regulation</keyword>
<evidence type="ECO:0000259" key="7">
    <source>
        <dbReference type="PROSITE" id="PS50888"/>
    </source>
</evidence>
<evidence type="ECO:0000256" key="3">
    <source>
        <dbReference type="ARBA" id="ARBA00023125"/>
    </source>
</evidence>
<dbReference type="SMART" id="SM00353">
    <property type="entry name" value="HLH"/>
    <property type="match status" value="1"/>
</dbReference>
<dbReference type="InterPro" id="IPR011598">
    <property type="entry name" value="bHLH_dom"/>
</dbReference>
<dbReference type="PANTHER" id="PTHR45855:SF6">
    <property type="entry name" value="TRANSCRIPTION FACTOR ALC"/>
    <property type="match status" value="1"/>
</dbReference>
<dbReference type="EMBL" id="JABWDY010019749">
    <property type="protein sequence ID" value="KAF5193686.1"/>
    <property type="molecule type" value="Genomic_DNA"/>
</dbReference>
<gene>
    <name evidence="8" type="ORF">FRX31_016729</name>
</gene>
<feature type="region of interest" description="Disordered" evidence="6">
    <location>
        <begin position="1"/>
        <end position="38"/>
    </location>
</feature>
<dbReference type="OrthoDB" id="690068at2759"/>
<dbReference type="CDD" id="cd11445">
    <property type="entry name" value="bHLH_AtPIF_like"/>
    <property type="match status" value="1"/>
</dbReference>
<dbReference type="PANTHER" id="PTHR45855">
    <property type="entry name" value="TRANSCRIPTION FACTOR PIF1-RELATED"/>
    <property type="match status" value="1"/>
</dbReference>
<dbReference type="Gene3D" id="4.10.280.10">
    <property type="entry name" value="Helix-loop-helix DNA-binding domain"/>
    <property type="match status" value="1"/>
</dbReference>
<protein>
    <submittedName>
        <fullName evidence="8">Transcription factor spatula</fullName>
    </submittedName>
</protein>
<evidence type="ECO:0000256" key="6">
    <source>
        <dbReference type="SAM" id="MobiDB-lite"/>
    </source>
</evidence>
<accession>A0A7J6W8D8</accession>
<dbReference type="GO" id="GO:0046983">
    <property type="term" value="F:protein dimerization activity"/>
    <property type="evidence" value="ECO:0007669"/>
    <property type="project" value="InterPro"/>
</dbReference>
<sequence>EGLEGSEGPTKSAPSRNSSKRSRAAEVHNLSEKRRRSRINEKMKALQNLIPNSNKTDKASMLDEAIEYLKQLQLQVQMLSMRNGFSLHPMYLPGVLQPLQVPQVRMGFDEGNGLPPHMSIGRDRLPVNPEPSTQTSFGLSNHCTTSNQPVAIPSLTNITPSETSYGLDSSLQSHQGSFQMSATSEEIYREQMLRQQQFYVNQSSHNPSGGNKMKSIATGSLPFDAHASGLEHANCVEASILHGERSESMLPKDVDNNQTFMQHFHSLQTGLSLPKDNPAR</sequence>
<organism evidence="8 9">
    <name type="scientific">Thalictrum thalictroides</name>
    <name type="common">Rue-anemone</name>
    <name type="synonym">Anemone thalictroides</name>
    <dbReference type="NCBI Taxonomy" id="46969"/>
    <lineage>
        <taxon>Eukaryota</taxon>
        <taxon>Viridiplantae</taxon>
        <taxon>Streptophyta</taxon>
        <taxon>Embryophyta</taxon>
        <taxon>Tracheophyta</taxon>
        <taxon>Spermatophyta</taxon>
        <taxon>Magnoliopsida</taxon>
        <taxon>Ranunculales</taxon>
        <taxon>Ranunculaceae</taxon>
        <taxon>Thalictroideae</taxon>
        <taxon>Thalictrum</taxon>
    </lineage>
</organism>
<evidence type="ECO:0000256" key="5">
    <source>
        <dbReference type="ARBA" id="ARBA00023242"/>
    </source>
</evidence>